<gene>
    <name evidence="2" type="ORF">C7M84_012385</name>
</gene>
<comment type="caution">
    <text evidence="2">The sequence shown here is derived from an EMBL/GenBank/DDBJ whole genome shotgun (WGS) entry which is preliminary data.</text>
</comment>
<sequence length="212" mass="23946">MDFTAKAEEKSDDSHVFCPIPALRSGEQFRNFLTTVEIPCDNVTTFGGPPRGKKGSSKNVCLDGRFDVIPGRCVVFSFGINHDWSFEDEMAEFGCKVFAYDPTMDVESHQRSPNLQFFSTGISNYNGTKVIGMGKNWKERKVDRFENLVKEAGMEGRPIDVVKLDVELSELDFLQDMLFNSRHVLGSIKQLAMEIHSHFRIPSKVAGRRNSL</sequence>
<keyword evidence="3" id="KW-1185">Reference proteome</keyword>
<dbReference type="EMBL" id="QCYY01002565">
    <property type="protein sequence ID" value="ROT69421.1"/>
    <property type="molecule type" value="Genomic_DNA"/>
</dbReference>
<proteinExistence type="predicted"/>
<dbReference type="Pfam" id="PF13383">
    <property type="entry name" value="Methyltransf_22"/>
    <property type="match status" value="1"/>
</dbReference>
<dbReference type="PANTHER" id="PTHR32026">
    <property type="entry name" value="METHYLTRANSFERASE-LIKE PROTEIN 24"/>
    <property type="match status" value="1"/>
</dbReference>
<dbReference type="InterPro" id="IPR026913">
    <property type="entry name" value="METTL24"/>
</dbReference>
<accession>A0A3R7PKE7</accession>
<name>A0A3R7PKE7_PENVA</name>
<dbReference type="InterPro" id="IPR025714">
    <property type="entry name" value="Methyltranfer_dom"/>
</dbReference>
<dbReference type="AlphaFoldDB" id="A0A3R7PKE7"/>
<reference evidence="2 3" key="2">
    <citation type="submission" date="2019-01" db="EMBL/GenBank/DDBJ databases">
        <title>The decoding of complex shrimp genome reveals the adaptation for benthos swimmer, frequently molting mechanism and breeding impact on genome.</title>
        <authorList>
            <person name="Sun Y."/>
            <person name="Gao Y."/>
            <person name="Yu Y."/>
        </authorList>
    </citation>
    <scope>NUCLEOTIDE SEQUENCE [LARGE SCALE GENOMIC DNA]</scope>
    <source>
        <tissue evidence="2">Muscle</tissue>
    </source>
</reference>
<feature type="domain" description="Methyltransferase" evidence="1">
    <location>
        <begin position="37"/>
        <end position="206"/>
    </location>
</feature>
<reference evidence="2 3" key="1">
    <citation type="submission" date="2018-04" db="EMBL/GenBank/DDBJ databases">
        <authorList>
            <person name="Zhang X."/>
            <person name="Yuan J."/>
            <person name="Li F."/>
            <person name="Xiang J."/>
        </authorList>
    </citation>
    <scope>NUCLEOTIDE SEQUENCE [LARGE SCALE GENOMIC DNA]</scope>
    <source>
        <tissue evidence="2">Muscle</tissue>
    </source>
</reference>
<evidence type="ECO:0000259" key="1">
    <source>
        <dbReference type="Pfam" id="PF13383"/>
    </source>
</evidence>
<evidence type="ECO:0000313" key="3">
    <source>
        <dbReference type="Proteomes" id="UP000283509"/>
    </source>
</evidence>
<dbReference type="PANTHER" id="PTHR32026:SF10">
    <property type="entry name" value="METHYLTRANSFERASE-LIKE PROTEIN 24-RELATED"/>
    <property type="match status" value="1"/>
</dbReference>
<evidence type="ECO:0000313" key="2">
    <source>
        <dbReference type="EMBL" id="ROT69421.1"/>
    </source>
</evidence>
<protein>
    <recommendedName>
        <fullName evidence="1">Methyltransferase domain-containing protein</fullName>
    </recommendedName>
</protein>
<organism evidence="2 3">
    <name type="scientific">Penaeus vannamei</name>
    <name type="common">Whiteleg shrimp</name>
    <name type="synonym">Litopenaeus vannamei</name>
    <dbReference type="NCBI Taxonomy" id="6689"/>
    <lineage>
        <taxon>Eukaryota</taxon>
        <taxon>Metazoa</taxon>
        <taxon>Ecdysozoa</taxon>
        <taxon>Arthropoda</taxon>
        <taxon>Crustacea</taxon>
        <taxon>Multicrustacea</taxon>
        <taxon>Malacostraca</taxon>
        <taxon>Eumalacostraca</taxon>
        <taxon>Eucarida</taxon>
        <taxon>Decapoda</taxon>
        <taxon>Dendrobranchiata</taxon>
        <taxon>Penaeoidea</taxon>
        <taxon>Penaeidae</taxon>
        <taxon>Penaeus</taxon>
    </lineage>
</organism>
<dbReference type="Proteomes" id="UP000283509">
    <property type="component" value="Unassembled WGS sequence"/>
</dbReference>
<dbReference type="OrthoDB" id="10006218at2759"/>